<sequence length="53" mass="6126">MDVSFRSNLRTAILCFLDDVMKIFVHDVNQPSLRGNCKVCWVFQVTIQLKPKA</sequence>
<keyword evidence="2" id="KW-1185">Reference proteome</keyword>
<proteinExistence type="predicted"/>
<comment type="caution">
    <text evidence="1">The sequence shown here is derived from an EMBL/GenBank/DDBJ whole genome shotgun (WGS) entry which is preliminary data.</text>
</comment>
<evidence type="ECO:0000313" key="2">
    <source>
        <dbReference type="Proteomes" id="UP000327157"/>
    </source>
</evidence>
<gene>
    <name evidence="1" type="ORF">D8674_019220</name>
</gene>
<accession>A0A5N5G7E5</accession>
<reference evidence="1 2" key="1">
    <citation type="submission" date="2019-09" db="EMBL/GenBank/DDBJ databases">
        <authorList>
            <person name="Ou C."/>
        </authorList>
    </citation>
    <scope>NUCLEOTIDE SEQUENCE [LARGE SCALE GENOMIC DNA]</scope>
    <source>
        <strain evidence="1">S2</strain>
        <tissue evidence="1">Leaf</tissue>
    </source>
</reference>
<dbReference type="Proteomes" id="UP000327157">
    <property type="component" value="Chromosome 17"/>
</dbReference>
<dbReference type="EMBL" id="SMOL01000487">
    <property type="protein sequence ID" value="KAB2611188.1"/>
    <property type="molecule type" value="Genomic_DNA"/>
</dbReference>
<name>A0A5N5G7E5_9ROSA</name>
<protein>
    <submittedName>
        <fullName evidence="1">Disease resistance protein RGA3</fullName>
    </submittedName>
</protein>
<dbReference type="AlphaFoldDB" id="A0A5N5G7E5"/>
<organism evidence="1 2">
    <name type="scientific">Pyrus ussuriensis x Pyrus communis</name>
    <dbReference type="NCBI Taxonomy" id="2448454"/>
    <lineage>
        <taxon>Eukaryota</taxon>
        <taxon>Viridiplantae</taxon>
        <taxon>Streptophyta</taxon>
        <taxon>Embryophyta</taxon>
        <taxon>Tracheophyta</taxon>
        <taxon>Spermatophyta</taxon>
        <taxon>Magnoliopsida</taxon>
        <taxon>eudicotyledons</taxon>
        <taxon>Gunneridae</taxon>
        <taxon>Pentapetalae</taxon>
        <taxon>rosids</taxon>
        <taxon>fabids</taxon>
        <taxon>Rosales</taxon>
        <taxon>Rosaceae</taxon>
        <taxon>Amygdaloideae</taxon>
        <taxon>Maleae</taxon>
        <taxon>Pyrus</taxon>
    </lineage>
</organism>
<reference evidence="1 2" key="3">
    <citation type="submission" date="2019-11" db="EMBL/GenBank/DDBJ databases">
        <title>A de novo genome assembly of a pear dwarfing rootstock.</title>
        <authorList>
            <person name="Wang F."/>
            <person name="Wang J."/>
            <person name="Li S."/>
            <person name="Zhang Y."/>
            <person name="Fang M."/>
            <person name="Ma L."/>
            <person name="Zhao Y."/>
            <person name="Jiang S."/>
        </authorList>
    </citation>
    <scope>NUCLEOTIDE SEQUENCE [LARGE SCALE GENOMIC DNA]</scope>
    <source>
        <strain evidence="1">S2</strain>
        <tissue evidence="1">Leaf</tissue>
    </source>
</reference>
<evidence type="ECO:0000313" key="1">
    <source>
        <dbReference type="EMBL" id="KAB2611188.1"/>
    </source>
</evidence>
<reference evidence="2" key="2">
    <citation type="submission" date="2019-10" db="EMBL/GenBank/DDBJ databases">
        <title>A de novo genome assembly of a pear dwarfing rootstock.</title>
        <authorList>
            <person name="Wang F."/>
            <person name="Wang J."/>
            <person name="Li S."/>
            <person name="Zhang Y."/>
            <person name="Fang M."/>
            <person name="Ma L."/>
            <person name="Zhao Y."/>
            <person name="Jiang S."/>
        </authorList>
    </citation>
    <scope>NUCLEOTIDE SEQUENCE [LARGE SCALE GENOMIC DNA]</scope>
</reference>